<keyword evidence="4" id="KW-0067">ATP-binding</keyword>
<evidence type="ECO:0000313" key="8">
    <source>
        <dbReference type="EMBL" id="KAH0573600.1"/>
    </source>
</evidence>
<dbReference type="SMART" id="SM00490">
    <property type="entry name" value="HELICc"/>
    <property type="match status" value="1"/>
</dbReference>
<dbReference type="GO" id="GO:0005524">
    <property type="term" value="F:ATP binding"/>
    <property type="evidence" value="ECO:0007669"/>
    <property type="project" value="UniProtKB-KW"/>
</dbReference>
<feature type="domain" description="Helicase ATP-binding" evidence="5">
    <location>
        <begin position="105"/>
        <end position="301"/>
    </location>
</feature>
<dbReference type="InterPro" id="IPR001650">
    <property type="entry name" value="Helicase_C-like"/>
</dbReference>
<dbReference type="GO" id="GO:0016787">
    <property type="term" value="F:hydrolase activity"/>
    <property type="evidence" value="ECO:0007669"/>
    <property type="project" value="UniProtKB-KW"/>
</dbReference>
<dbReference type="PROSITE" id="PS51192">
    <property type="entry name" value="HELICASE_ATP_BIND_1"/>
    <property type="match status" value="1"/>
</dbReference>
<dbReference type="Gene3D" id="3.40.50.300">
    <property type="entry name" value="P-loop containing nucleotide triphosphate hydrolases"/>
    <property type="match status" value="2"/>
</dbReference>
<dbReference type="EMBL" id="KI545981">
    <property type="protein sequence ID" value="EST48518.1"/>
    <property type="molecule type" value="Genomic_DNA"/>
</dbReference>
<dbReference type="OrthoDB" id="196131at2759"/>
<dbReference type="SUPFAM" id="SSF52540">
    <property type="entry name" value="P-loop containing nucleoside triphosphate hydrolases"/>
    <property type="match status" value="1"/>
</dbReference>
<evidence type="ECO:0000256" key="4">
    <source>
        <dbReference type="ARBA" id="ARBA00022840"/>
    </source>
</evidence>
<evidence type="ECO:0000259" key="5">
    <source>
        <dbReference type="PROSITE" id="PS51192"/>
    </source>
</evidence>
<dbReference type="CDD" id="cd18787">
    <property type="entry name" value="SF2_C_DEAD"/>
    <property type="match status" value="1"/>
</dbReference>
<evidence type="ECO:0000256" key="3">
    <source>
        <dbReference type="ARBA" id="ARBA00022806"/>
    </source>
</evidence>
<dbReference type="InterPro" id="IPR027417">
    <property type="entry name" value="P-loop_NTPase"/>
</dbReference>
<keyword evidence="3 7" id="KW-0347">Helicase</keyword>
<reference evidence="8" key="2">
    <citation type="submission" date="2020-12" db="EMBL/GenBank/DDBJ databases">
        <title>New Spironucleus salmonicida genome in near-complete chromosomes.</title>
        <authorList>
            <person name="Xu F."/>
            <person name="Kurt Z."/>
            <person name="Jimenez-Gonzalez A."/>
            <person name="Astvaldsson A."/>
            <person name="Andersson J.O."/>
            <person name="Svard S.G."/>
        </authorList>
    </citation>
    <scope>NUCLEOTIDE SEQUENCE</scope>
    <source>
        <strain evidence="8">ATCC 50377</strain>
    </source>
</reference>
<evidence type="ECO:0000259" key="6">
    <source>
        <dbReference type="PROSITE" id="PS51194"/>
    </source>
</evidence>
<dbReference type="PANTHER" id="PTHR47959">
    <property type="entry name" value="ATP-DEPENDENT RNA HELICASE RHLE-RELATED"/>
    <property type="match status" value="1"/>
</dbReference>
<dbReference type="InterPro" id="IPR014001">
    <property type="entry name" value="Helicase_ATP-bd"/>
</dbReference>
<keyword evidence="1" id="KW-0547">Nucleotide-binding</keyword>
<dbReference type="GO" id="GO:0003724">
    <property type="term" value="F:RNA helicase activity"/>
    <property type="evidence" value="ECO:0007669"/>
    <property type="project" value="TreeGrafter"/>
</dbReference>
<sequence length="508" mass="57348">MNFIPTTALPESTKKLVYVPPSHEKKQKDSENQACYPLSEELLFKQSNTVKPPQQQEVFVTSSVNDQIAPLKTMEQFFAVIPPQIILNIKKLQYISPSAIQQYTIPIAITGSDILATSQTGTGKSAAFLIPSLSQILTENLKKLTKSPQEHKSNYSAVAKPFIIILSPTRELALQNFKASCQFSFKTGILTRVCYGGEGLKEQQIALKRGCDVLIGTPGRLKDYMKQKLIDFSYMKTFILDEADTMINMGFINDIKFIRQEIIEQTYQRSKSQLQTLMFSATFPNSVKQIANAFLNSPYYIRVGDIFSCAKNVKQIILKPQDFKKQLFLKFLLLQKGGALVFCNTKATVAKLTKFLITEIQQKTLRQIPQIQADEFAKITDFDFCETEILPQNVQSLSGDNTQQERNEAIANFSNDALKMLICTDVAQRGIDLPNVQFVVNYEMPDTFEEYQHRIGRTGRAGKAGTAISFVGEFDSKEMLKGVAGNLVRSENEVPAWLQSIFERKRRK</sequence>
<evidence type="ECO:0000313" key="7">
    <source>
        <dbReference type="EMBL" id="EST48518.1"/>
    </source>
</evidence>
<dbReference type="PROSITE" id="PS51194">
    <property type="entry name" value="HELICASE_CTER"/>
    <property type="match status" value="1"/>
</dbReference>
<dbReference type="GO" id="GO:0003676">
    <property type="term" value="F:nucleic acid binding"/>
    <property type="evidence" value="ECO:0007669"/>
    <property type="project" value="InterPro"/>
</dbReference>
<evidence type="ECO:0000256" key="1">
    <source>
        <dbReference type="ARBA" id="ARBA00022741"/>
    </source>
</evidence>
<name>V6LW93_9EUKA</name>
<feature type="domain" description="Helicase C-terminal" evidence="6">
    <location>
        <begin position="312"/>
        <end position="502"/>
    </location>
</feature>
<dbReference type="InterPro" id="IPR011545">
    <property type="entry name" value="DEAD/DEAH_box_helicase_dom"/>
</dbReference>
<organism evidence="7">
    <name type="scientific">Spironucleus salmonicida</name>
    <dbReference type="NCBI Taxonomy" id="348837"/>
    <lineage>
        <taxon>Eukaryota</taxon>
        <taxon>Metamonada</taxon>
        <taxon>Diplomonadida</taxon>
        <taxon>Hexamitidae</taxon>
        <taxon>Hexamitinae</taxon>
        <taxon>Spironucleus</taxon>
    </lineage>
</organism>
<evidence type="ECO:0000313" key="9">
    <source>
        <dbReference type="Proteomes" id="UP000018208"/>
    </source>
</evidence>
<dbReference type="Proteomes" id="UP000018208">
    <property type="component" value="Unassembled WGS sequence"/>
</dbReference>
<dbReference type="GO" id="GO:0005829">
    <property type="term" value="C:cytosol"/>
    <property type="evidence" value="ECO:0007669"/>
    <property type="project" value="TreeGrafter"/>
</dbReference>
<reference evidence="7 8" key="1">
    <citation type="journal article" date="2014" name="PLoS Genet.">
        <title>The Genome of Spironucleus salmonicida Highlights a Fish Pathogen Adapted to Fluctuating Environments.</title>
        <authorList>
            <person name="Xu F."/>
            <person name="Jerlstrom-Hultqvist J."/>
            <person name="Einarsson E."/>
            <person name="Astvaldsson A."/>
            <person name="Svard S.G."/>
            <person name="Andersson J.O."/>
        </authorList>
    </citation>
    <scope>NUCLEOTIDE SEQUENCE</scope>
    <source>
        <strain evidence="8">ATCC 50377</strain>
    </source>
</reference>
<proteinExistence type="predicted"/>
<dbReference type="InterPro" id="IPR050079">
    <property type="entry name" value="DEAD_box_RNA_helicase"/>
</dbReference>
<dbReference type="SMART" id="SM00487">
    <property type="entry name" value="DEXDc"/>
    <property type="match status" value="1"/>
</dbReference>
<dbReference type="EMBL" id="AUWU02000004">
    <property type="protein sequence ID" value="KAH0573600.1"/>
    <property type="molecule type" value="Genomic_DNA"/>
</dbReference>
<accession>V6LW93</accession>
<dbReference type="VEuPathDB" id="GiardiaDB:SS50377_23535"/>
<keyword evidence="2" id="KW-0378">Hydrolase</keyword>
<keyword evidence="9" id="KW-1185">Reference proteome</keyword>
<evidence type="ECO:0000256" key="2">
    <source>
        <dbReference type="ARBA" id="ARBA00022801"/>
    </source>
</evidence>
<dbReference type="AlphaFoldDB" id="V6LW93"/>
<dbReference type="PANTHER" id="PTHR47959:SF1">
    <property type="entry name" value="ATP-DEPENDENT RNA HELICASE DBPA"/>
    <property type="match status" value="1"/>
</dbReference>
<gene>
    <name evidence="7" type="ORF">SS50377_11128</name>
    <name evidence="8" type="ORF">SS50377_23535</name>
</gene>
<protein>
    <submittedName>
        <fullName evidence="7">ATP-dependent RNA helicase</fullName>
    </submittedName>
</protein>
<dbReference type="Pfam" id="PF00271">
    <property type="entry name" value="Helicase_C"/>
    <property type="match status" value="1"/>
</dbReference>
<dbReference type="Pfam" id="PF00270">
    <property type="entry name" value="DEAD"/>
    <property type="match status" value="1"/>
</dbReference>